<accession>A0A3B1DUI9</accession>
<dbReference type="InterPro" id="IPR036604">
    <property type="entry name" value="PurS-like_sf"/>
</dbReference>
<keyword evidence="1" id="KW-0963">Cytoplasm</keyword>
<evidence type="ECO:0000256" key="4">
    <source>
        <dbReference type="ARBA" id="ARBA00022755"/>
    </source>
</evidence>
<dbReference type="AlphaFoldDB" id="A0A3B1DUI9"/>
<dbReference type="NCBIfam" id="NF004630">
    <property type="entry name" value="PRK05974.1"/>
    <property type="match status" value="1"/>
</dbReference>
<keyword evidence="2 6" id="KW-0436">Ligase</keyword>
<sequence>MKAIIDIHLKNGVLDTAGKATQNTLEMLHFKSIKNVNIGKQIIINIDESDKKKGREEIDKMCKQLLVNDVIEDYSVEII</sequence>
<dbReference type="PANTHER" id="PTHR34696:SF1">
    <property type="entry name" value="PHOSPHORIBOSYLFORMYLGLYCINAMIDINE SYNTHASE SUBUNIT PURS"/>
    <property type="match status" value="1"/>
</dbReference>
<protein>
    <submittedName>
        <fullName evidence="6">Phosphoribosylformylglycinamidine synthase, PurS subunit</fullName>
        <ecNumber evidence="6">6.3.5.3</ecNumber>
    </submittedName>
</protein>
<name>A0A3B1DUI9_9ZZZZ</name>
<gene>
    <name evidence="6" type="ORF">MNB_ARC-1_1287</name>
</gene>
<reference evidence="6" key="1">
    <citation type="submission" date="2018-10" db="EMBL/GenBank/DDBJ databases">
        <authorList>
            <person name="Aoki K."/>
        </authorList>
    </citation>
    <scope>NUCLEOTIDE SEQUENCE</scope>
</reference>
<keyword evidence="5" id="KW-0067">ATP-binding</keyword>
<dbReference type="PANTHER" id="PTHR34696">
    <property type="entry name" value="PHOSPHORIBOSYLFORMYLGLYCINAMIDINE SYNTHASE SUBUNIT PURS"/>
    <property type="match status" value="1"/>
</dbReference>
<organism evidence="6">
    <name type="scientific">hydrothermal vent metagenome</name>
    <dbReference type="NCBI Taxonomy" id="652676"/>
    <lineage>
        <taxon>unclassified sequences</taxon>
        <taxon>metagenomes</taxon>
        <taxon>ecological metagenomes</taxon>
    </lineage>
</organism>
<evidence type="ECO:0000256" key="5">
    <source>
        <dbReference type="ARBA" id="ARBA00022840"/>
    </source>
</evidence>
<dbReference type="HAMAP" id="MF_01926">
    <property type="entry name" value="PurS"/>
    <property type="match status" value="1"/>
</dbReference>
<dbReference type="GO" id="GO:0004642">
    <property type="term" value="F:phosphoribosylformylglycinamidine synthase activity"/>
    <property type="evidence" value="ECO:0007669"/>
    <property type="project" value="UniProtKB-EC"/>
</dbReference>
<dbReference type="GO" id="GO:0006164">
    <property type="term" value="P:purine nucleotide biosynthetic process"/>
    <property type="evidence" value="ECO:0007669"/>
    <property type="project" value="UniProtKB-KW"/>
</dbReference>
<dbReference type="EC" id="6.3.5.3" evidence="6"/>
<dbReference type="NCBIfam" id="TIGR00302">
    <property type="entry name" value="phosphoribosylformylglycinamidine synthase subunit PurS"/>
    <property type="match status" value="1"/>
</dbReference>
<dbReference type="SUPFAM" id="SSF82697">
    <property type="entry name" value="PurS-like"/>
    <property type="match status" value="1"/>
</dbReference>
<dbReference type="InterPro" id="IPR003850">
    <property type="entry name" value="PurS"/>
</dbReference>
<dbReference type="EMBL" id="UOYO01000054">
    <property type="protein sequence ID" value="VAY88413.1"/>
    <property type="molecule type" value="Genomic_DNA"/>
</dbReference>
<evidence type="ECO:0000256" key="1">
    <source>
        <dbReference type="ARBA" id="ARBA00022490"/>
    </source>
</evidence>
<keyword evidence="4" id="KW-0658">Purine biosynthesis</keyword>
<evidence type="ECO:0000313" key="6">
    <source>
        <dbReference type="EMBL" id="VAY88413.1"/>
    </source>
</evidence>
<evidence type="ECO:0000256" key="3">
    <source>
        <dbReference type="ARBA" id="ARBA00022741"/>
    </source>
</evidence>
<dbReference type="GO" id="GO:0005524">
    <property type="term" value="F:ATP binding"/>
    <property type="evidence" value="ECO:0007669"/>
    <property type="project" value="UniProtKB-KW"/>
</dbReference>
<dbReference type="Pfam" id="PF02700">
    <property type="entry name" value="PurS"/>
    <property type="match status" value="1"/>
</dbReference>
<keyword evidence="3" id="KW-0547">Nucleotide-binding</keyword>
<proteinExistence type="inferred from homology"/>
<evidence type="ECO:0000256" key="2">
    <source>
        <dbReference type="ARBA" id="ARBA00022598"/>
    </source>
</evidence>
<dbReference type="Gene3D" id="3.30.1280.10">
    <property type="entry name" value="Phosphoribosylformylglycinamidine synthase subunit PurS"/>
    <property type="match status" value="1"/>
</dbReference>